<dbReference type="OrthoDB" id="979989at2"/>
<dbReference type="NCBIfam" id="TIGR03646">
    <property type="entry name" value="YtoQ_fam"/>
    <property type="match status" value="1"/>
</dbReference>
<dbReference type="EMBL" id="FZNN01000001">
    <property type="protein sequence ID" value="SNR24886.1"/>
    <property type="molecule type" value="Genomic_DNA"/>
</dbReference>
<protein>
    <submittedName>
        <fullName evidence="1">YtoQ family protein</fullName>
    </submittedName>
</protein>
<dbReference type="InterPro" id="IPR019884">
    <property type="entry name" value="YtoQ_family_protein"/>
</dbReference>
<dbReference type="Pfam" id="PF11071">
    <property type="entry name" value="Nuc_deoxyri_tr3"/>
    <property type="match status" value="1"/>
</dbReference>
<keyword evidence="2" id="KW-1185">Reference proteome</keyword>
<evidence type="ECO:0000313" key="1">
    <source>
        <dbReference type="EMBL" id="SNR24886.1"/>
    </source>
</evidence>
<accession>A0A238US88</accession>
<organism evidence="1 2">
    <name type="scientific">Puniceibacterium sediminis</name>
    <dbReference type="NCBI Taxonomy" id="1608407"/>
    <lineage>
        <taxon>Bacteria</taxon>
        <taxon>Pseudomonadati</taxon>
        <taxon>Pseudomonadota</taxon>
        <taxon>Alphaproteobacteria</taxon>
        <taxon>Rhodobacterales</taxon>
        <taxon>Paracoccaceae</taxon>
        <taxon>Puniceibacterium</taxon>
    </lineage>
</organism>
<dbReference type="SUPFAM" id="SSF52309">
    <property type="entry name" value="N-(deoxy)ribosyltransferase-like"/>
    <property type="match status" value="1"/>
</dbReference>
<dbReference type="Proteomes" id="UP000198417">
    <property type="component" value="Unassembled WGS sequence"/>
</dbReference>
<proteinExistence type="predicted"/>
<dbReference type="AlphaFoldDB" id="A0A238US88"/>
<name>A0A238US88_9RHOB</name>
<dbReference type="RefSeq" id="WP_089268515.1">
    <property type="nucleotide sequence ID" value="NZ_FZNN01000001.1"/>
</dbReference>
<reference evidence="1 2" key="1">
    <citation type="submission" date="2017-06" db="EMBL/GenBank/DDBJ databases">
        <authorList>
            <person name="Kim H.J."/>
            <person name="Triplett B.A."/>
        </authorList>
    </citation>
    <scope>NUCLEOTIDE SEQUENCE [LARGE SCALE GENOMIC DNA]</scope>
    <source>
        <strain evidence="1 2">DSM 29052</strain>
    </source>
</reference>
<gene>
    <name evidence="1" type="ORF">SAMN06265370_10152</name>
</gene>
<sequence>MGLTVYLSGEIHTDWRDQIIDGAQGLDVTFTGPVTDHAASDDCGVAILGVEPNKYWHDHKGAMVNAIRTRKGIADADVVVVRFGEQYKQWNAAFDAGYAAALGKSLIILQQRDHDHALKEVDAAALAVAREPGEVADILRYVLTGTLPA</sequence>
<evidence type="ECO:0000313" key="2">
    <source>
        <dbReference type="Proteomes" id="UP000198417"/>
    </source>
</evidence>